<evidence type="ECO:0000313" key="2">
    <source>
        <dbReference type="EMBL" id="MBB4614681.1"/>
    </source>
</evidence>
<keyword evidence="1" id="KW-1133">Transmembrane helix</keyword>
<dbReference type="OrthoDB" id="8481503at2"/>
<organism evidence="2 3">
    <name type="scientific">Novosphingobium taihuense</name>
    <dbReference type="NCBI Taxonomy" id="260085"/>
    <lineage>
        <taxon>Bacteria</taxon>
        <taxon>Pseudomonadati</taxon>
        <taxon>Pseudomonadota</taxon>
        <taxon>Alphaproteobacteria</taxon>
        <taxon>Sphingomonadales</taxon>
        <taxon>Sphingomonadaceae</taxon>
        <taxon>Novosphingobium</taxon>
    </lineage>
</organism>
<dbReference type="EMBL" id="JACHOA010000005">
    <property type="protein sequence ID" value="MBB4614681.1"/>
    <property type="molecule type" value="Genomic_DNA"/>
</dbReference>
<dbReference type="AlphaFoldDB" id="A0A7W7AD28"/>
<comment type="caution">
    <text evidence="2">The sequence shown here is derived from an EMBL/GenBank/DDBJ whole genome shotgun (WGS) entry which is preliminary data.</text>
</comment>
<proteinExistence type="predicted"/>
<sequence length="197" mass="21383">MSLSESDLFLDFSAVPVADAIVRKVAEYGHAIAFPAGFETTDKAHSGWVPALLNGVDTGFDYGVMSREQYLGNDLEAPDYPEHGNIVLAFAARGHQSSILAMSLVQRAICELTDAQGWWQEGEERLGNADMIKFCIETIKAIEANPAPAEPRRKPSRASAEDKRFAIKTLIIFGAVLLGIYVLSALAGQLFAPRTAQ</sequence>
<feature type="transmembrane region" description="Helical" evidence="1">
    <location>
        <begin position="170"/>
        <end position="192"/>
    </location>
</feature>
<evidence type="ECO:0000313" key="3">
    <source>
        <dbReference type="Proteomes" id="UP000538566"/>
    </source>
</evidence>
<name>A0A7W7AD28_9SPHN</name>
<keyword evidence="1" id="KW-0812">Transmembrane</keyword>
<evidence type="ECO:0000256" key="1">
    <source>
        <dbReference type="SAM" id="Phobius"/>
    </source>
</evidence>
<gene>
    <name evidence="2" type="ORF">GGR37_002968</name>
</gene>
<reference evidence="2 3" key="1">
    <citation type="submission" date="2020-08" db="EMBL/GenBank/DDBJ databases">
        <title>Genomic Encyclopedia of Type Strains, Phase IV (KMG-IV): sequencing the most valuable type-strain genomes for metagenomic binning, comparative biology and taxonomic classification.</title>
        <authorList>
            <person name="Goeker M."/>
        </authorList>
    </citation>
    <scope>NUCLEOTIDE SEQUENCE [LARGE SCALE GENOMIC DNA]</scope>
    <source>
        <strain evidence="2 3">DSM 17507</strain>
    </source>
</reference>
<keyword evidence="1" id="KW-0472">Membrane</keyword>
<dbReference type="Proteomes" id="UP000538566">
    <property type="component" value="Unassembled WGS sequence"/>
</dbReference>
<keyword evidence="3" id="KW-1185">Reference proteome</keyword>
<protein>
    <submittedName>
        <fullName evidence="2">Uncharacterized protein</fullName>
    </submittedName>
</protein>
<dbReference type="RefSeq" id="WP_144904408.1">
    <property type="nucleotide sequence ID" value="NZ_JACHOA010000005.1"/>
</dbReference>
<accession>A0A7W7AD28</accession>